<reference evidence="2 3" key="1">
    <citation type="journal article" date="2006" name="Science">
        <title>Phytophthora genome sequences uncover evolutionary origins and mechanisms of pathogenesis.</title>
        <authorList>
            <person name="Tyler B.M."/>
            <person name="Tripathy S."/>
            <person name="Zhang X."/>
            <person name="Dehal P."/>
            <person name="Jiang R.H."/>
            <person name="Aerts A."/>
            <person name="Arredondo F.D."/>
            <person name="Baxter L."/>
            <person name="Bensasson D."/>
            <person name="Beynon J.L."/>
            <person name="Chapman J."/>
            <person name="Damasceno C.M."/>
            <person name="Dorrance A.E."/>
            <person name="Dou D."/>
            <person name="Dickerman A.W."/>
            <person name="Dubchak I.L."/>
            <person name="Garbelotto M."/>
            <person name="Gijzen M."/>
            <person name="Gordon S.G."/>
            <person name="Govers F."/>
            <person name="Grunwald N.J."/>
            <person name="Huang W."/>
            <person name="Ivors K.L."/>
            <person name="Jones R.W."/>
            <person name="Kamoun S."/>
            <person name="Krampis K."/>
            <person name="Lamour K.H."/>
            <person name="Lee M.K."/>
            <person name="McDonald W.H."/>
            <person name="Medina M."/>
            <person name="Meijer H.J."/>
            <person name="Nordberg E.K."/>
            <person name="Maclean D.J."/>
            <person name="Ospina-Giraldo M.D."/>
            <person name="Morris P.F."/>
            <person name="Phuntumart V."/>
            <person name="Putnam N.H."/>
            <person name="Rash S."/>
            <person name="Rose J.K."/>
            <person name="Sakihama Y."/>
            <person name="Salamov A.A."/>
            <person name="Savidor A."/>
            <person name="Scheuring C.F."/>
            <person name="Smith B.M."/>
            <person name="Sobral B.W."/>
            <person name="Terry A."/>
            <person name="Torto-Alalibo T.A."/>
            <person name="Win J."/>
            <person name="Xu Z."/>
            <person name="Zhang H."/>
            <person name="Grigoriev I.V."/>
            <person name="Rokhsar D.S."/>
            <person name="Boore J.L."/>
        </authorList>
    </citation>
    <scope>NUCLEOTIDE SEQUENCE [LARGE SCALE GENOMIC DNA]</scope>
    <source>
        <strain evidence="2 3">P6497</strain>
    </source>
</reference>
<organism evidence="2 3">
    <name type="scientific">Phytophthora sojae (strain P6497)</name>
    <name type="common">Soybean stem and root rot agent</name>
    <name type="synonym">Phytophthora megasperma f. sp. glycines</name>
    <dbReference type="NCBI Taxonomy" id="1094619"/>
    <lineage>
        <taxon>Eukaryota</taxon>
        <taxon>Sar</taxon>
        <taxon>Stramenopiles</taxon>
        <taxon>Oomycota</taxon>
        <taxon>Peronosporomycetes</taxon>
        <taxon>Peronosporales</taxon>
        <taxon>Peronosporaceae</taxon>
        <taxon>Phytophthora</taxon>
    </lineage>
</organism>
<keyword evidence="3" id="KW-1185">Reference proteome</keyword>
<dbReference type="AlphaFoldDB" id="G4YV79"/>
<evidence type="ECO:0000313" key="3">
    <source>
        <dbReference type="Proteomes" id="UP000002640"/>
    </source>
</evidence>
<dbReference type="GeneID" id="20639163"/>
<evidence type="ECO:0000256" key="1">
    <source>
        <dbReference type="SAM" id="MobiDB-lite"/>
    </source>
</evidence>
<feature type="region of interest" description="Disordered" evidence="1">
    <location>
        <begin position="1"/>
        <end position="22"/>
    </location>
</feature>
<dbReference type="RefSeq" id="XP_009519666.1">
    <property type="nucleotide sequence ID" value="XM_009521371.1"/>
</dbReference>
<dbReference type="KEGG" id="psoj:PHYSODRAFT_260219"/>
<accession>G4YV79</accession>
<gene>
    <name evidence="2" type="ORF">PHYSODRAFT_260219</name>
</gene>
<dbReference type="Proteomes" id="UP000002640">
    <property type="component" value="Unassembled WGS sequence"/>
</dbReference>
<proteinExistence type="predicted"/>
<name>G4YV79_PHYSP</name>
<dbReference type="EMBL" id="JH159152">
    <property type="protein sequence ID" value="EGZ24378.1"/>
    <property type="molecule type" value="Genomic_DNA"/>
</dbReference>
<dbReference type="InParanoid" id="G4YV79"/>
<sequence length="285" mass="31692">MVDATGAPFKGSRATSLEEDPQDAEGLLQAVYKKFKPTLPTDVAECTLRVFENQVKFKSKADLQPWDPLQNLGSSPTAPLLVRVPKRYVWYQLLDLTGAPFKGSRTTSLEEDVQNAEGILQAVYKKHNHTLLVDVDGCTLCVFESQEKFNSKHDLKLGDSIQELGLGLETPLLVLVPKRYVWHQLVIDGSPFQSERVESANEVEDFLNAVYAKNKMCFPDCAVGNLVAYENNEAFSSFPKGDPLKKGATIEALGLSEDNPIVVELQQETDEPVEEEMDVDPVYGR</sequence>
<protein>
    <submittedName>
        <fullName evidence="2">Uncharacterized protein</fullName>
    </submittedName>
</protein>
<evidence type="ECO:0000313" key="2">
    <source>
        <dbReference type="EMBL" id="EGZ24378.1"/>
    </source>
</evidence>